<dbReference type="Proteomes" id="UP000267606">
    <property type="component" value="Unassembled WGS sequence"/>
</dbReference>
<evidence type="ECO:0000259" key="6">
    <source>
        <dbReference type="Pfam" id="PF02931"/>
    </source>
</evidence>
<keyword evidence="3 5" id="KW-1133">Transmembrane helix</keyword>
<dbReference type="EMBL" id="UZAJ01039868">
    <property type="protein sequence ID" value="VDP11617.1"/>
    <property type="molecule type" value="Genomic_DNA"/>
</dbReference>
<keyword evidence="9" id="KW-1185">Reference proteome</keyword>
<dbReference type="InterPro" id="IPR036719">
    <property type="entry name" value="Neuro-gated_channel_TM_sf"/>
</dbReference>
<evidence type="ECO:0000256" key="4">
    <source>
        <dbReference type="ARBA" id="ARBA00023136"/>
    </source>
</evidence>
<proteinExistence type="predicted"/>
<reference evidence="8 9" key="2">
    <citation type="submission" date="2018-11" db="EMBL/GenBank/DDBJ databases">
        <authorList>
            <consortium name="Pathogen Informatics"/>
        </authorList>
    </citation>
    <scope>NUCLEOTIDE SEQUENCE [LARGE SCALE GENOMIC DNA]</scope>
</reference>
<feature type="transmembrane region" description="Helical" evidence="5">
    <location>
        <begin position="405"/>
        <end position="429"/>
    </location>
</feature>
<evidence type="ECO:0000256" key="1">
    <source>
        <dbReference type="ARBA" id="ARBA00004141"/>
    </source>
</evidence>
<evidence type="ECO:0000259" key="7">
    <source>
        <dbReference type="Pfam" id="PF02932"/>
    </source>
</evidence>
<evidence type="ECO:0000313" key="8">
    <source>
        <dbReference type="EMBL" id="VDP11617.1"/>
    </source>
</evidence>
<keyword evidence="2 5" id="KW-0812">Transmembrane</keyword>
<evidence type="ECO:0000313" key="10">
    <source>
        <dbReference type="WBParaSite" id="OFLC_0001256501-mRNA-1"/>
    </source>
</evidence>
<dbReference type="SUPFAM" id="SSF63712">
    <property type="entry name" value="Nicotinic receptor ligand binding domain-like"/>
    <property type="match status" value="1"/>
</dbReference>
<dbReference type="Gene3D" id="2.70.170.10">
    <property type="entry name" value="Neurotransmitter-gated ion-channel ligand-binding domain"/>
    <property type="match status" value="1"/>
</dbReference>
<dbReference type="Pfam" id="PF02931">
    <property type="entry name" value="Neur_chan_LBD"/>
    <property type="match status" value="2"/>
</dbReference>
<dbReference type="GO" id="GO:0016020">
    <property type="term" value="C:membrane"/>
    <property type="evidence" value="ECO:0007669"/>
    <property type="project" value="UniProtKB-SubCell"/>
</dbReference>
<protein>
    <submittedName>
        <fullName evidence="10">Acetylcholine receptor DES-2-like protein</fullName>
    </submittedName>
</protein>
<name>A0A183HYK2_9BILA</name>
<accession>A0A183HYK2</accession>
<dbReference type="CDD" id="cd19051">
    <property type="entry name" value="LGIC_TM_cation"/>
    <property type="match status" value="1"/>
</dbReference>
<feature type="domain" description="Neurotransmitter-gated ion-channel ligand-binding" evidence="6">
    <location>
        <begin position="31"/>
        <end position="143"/>
    </location>
</feature>
<dbReference type="STRING" id="387005.A0A183HYK2"/>
<evidence type="ECO:0000256" key="5">
    <source>
        <dbReference type="SAM" id="Phobius"/>
    </source>
</evidence>
<dbReference type="InterPro" id="IPR036734">
    <property type="entry name" value="Neur_chan_lig-bd_sf"/>
</dbReference>
<evidence type="ECO:0000256" key="3">
    <source>
        <dbReference type="ARBA" id="ARBA00022989"/>
    </source>
</evidence>
<dbReference type="AlphaFoldDB" id="A0A183HYK2"/>
<dbReference type="GO" id="GO:0005230">
    <property type="term" value="F:extracellular ligand-gated monoatomic ion channel activity"/>
    <property type="evidence" value="ECO:0007669"/>
    <property type="project" value="InterPro"/>
</dbReference>
<organism evidence="10">
    <name type="scientific">Onchocerca flexuosa</name>
    <dbReference type="NCBI Taxonomy" id="387005"/>
    <lineage>
        <taxon>Eukaryota</taxon>
        <taxon>Metazoa</taxon>
        <taxon>Ecdysozoa</taxon>
        <taxon>Nematoda</taxon>
        <taxon>Chromadorea</taxon>
        <taxon>Rhabditida</taxon>
        <taxon>Spirurina</taxon>
        <taxon>Spiruromorpha</taxon>
        <taxon>Filarioidea</taxon>
        <taxon>Onchocercidae</taxon>
        <taxon>Onchocerca</taxon>
    </lineage>
</organism>
<dbReference type="Pfam" id="PF02932">
    <property type="entry name" value="Neur_chan_memb"/>
    <property type="match status" value="1"/>
</dbReference>
<feature type="domain" description="Neurotransmitter-gated ion-channel ligand-binding" evidence="6">
    <location>
        <begin position="154"/>
        <end position="223"/>
    </location>
</feature>
<keyword evidence="4 5" id="KW-0472">Membrane</keyword>
<dbReference type="PRINTS" id="PR00252">
    <property type="entry name" value="NRIONCHANNEL"/>
</dbReference>
<sequence>MHTDIDNDVVLAQIDLTKALLASNYIPTQLKLVHDMVETYDKKSKPVWDHTKPINVTFSMDLYQILEVNEPQQYILLSAWIIERWYDEFLYWRPEDYDNITEIHLPHSSIWLPDTTLYNSLVMKDDDTRRLMNAKITTDVNIRAAYIELLYPTVCSMIFSSWTFDQEGIDYFAYSNTVGMTNYIENEDWHIFRTAVEKKEMKYDCCPNKYTLLSITLYLRRKPLFYIINLIIPTSITTLIAIVGFFTTSTASGMREEKVSLGITTLLSMSILMLMISDQMPTTSTFIPLIGWFILAMITIITFGTLASSVIIALQKRGRLKSRLTPRTVCLMKFIAYIIFEEIPKHLMEETHEKDFIHLVVSFALAQQQRLPQKILTSSDENSIRQNRRLARDEYNWMAKVLERLFFIFFIIIFIFVTIGINSLGFYYWSSIDDQLNGFK</sequence>
<dbReference type="InterPro" id="IPR006201">
    <property type="entry name" value="Neur_channel"/>
</dbReference>
<feature type="transmembrane region" description="Helical" evidence="5">
    <location>
        <begin position="259"/>
        <end position="277"/>
    </location>
</feature>
<dbReference type="PANTHER" id="PTHR18945">
    <property type="entry name" value="NEUROTRANSMITTER GATED ION CHANNEL"/>
    <property type="match status" value="1"/>
</dbReference>
<reference evidence="10" key="1">
    <citation type="submission" date="2016-06" db="UniProtKB">
        <authorList>
            <consortium name="WormBaseParasite"/>
        </authorList>
    </citation>
    <scope>IDENTIFICATION</scope>
</reference>
<dbReference type="Gene3D" id="1.20.58.390">
    <property type="entry name" value="Neurotransmitter-gated ion-channel transmembrane domain"/>
    <property type="match status" value="1"/>
</dbReference>
<gene>
    <name evidence="8" type="ORF">OFLC_LOCUS12564</name>
</gene>
<feature type="transmembrane region" description="Helical" evidence="5">
    <location>
        <begin position="224"/>
        <end position="247"/>
    </location>
</feature>
<dbReference type="InterPro" id="IPR006029">
    <property type="entry name" value="Neurotrans-gated_channel_TM"/>
</dbReference>
<dbReference type="GO" id="GO:0004888">
    <property type="term" value="F:transmembrane signaling receptor activity"/>
    <property type="evidence" value="ECO:0007669"/>
    <property type="project" value="InterPro"/>
</dbReference>
<evidence type="ECO:0000256" key="2">
    <source>
        <dbReference type="ARBA" id="ARBA00022692"/>
    </source>
</evidence>
<feature type="transmembrane region" description="Helical" evidence="5">
    <location>
        <begin position="289"/>
        <end position="314"/>
    </location>
</feature>
<evidence type="ECO:0000313" key="9">
    <source>
        <dbReference type="Proteomes" id="UP000267606"/>
    </source>
</evidence>
<feature type="domain" description="Neurotransmitter-gated ion-channel transmembrane" evidence="7">
    <location>
        <begin position="230"/>
        <end position="320"/>
    </location>
</feature>
<dbReference type="WBParaSite" id="OFLC_0001256501-mRNA-1">
    <property type="protein sequence ID" value="OFLC_0001256501-mRNA-1"/>
    <property type="gene ID" value="OFLC_0001256501"/>
</dbReference>
<dbReference type="InterPro" id="IPR006202">
    <property type="entry name" value="Neur_chan_lig-bd"/>
</dbReference>
<comment type="subcellular location">
    <subcellularLocation>
        <location evidence="1">Membrane</location>
        <topology evidence="1">Multi-pass membrane protein</topology>
    </subcellularLocation>
</comment>
<dbReference type="SUPFAM" id="SSF90112">
    <property type="entry name" value="Neurotransmitter-gated ion-channel transmembrane pore"/>
    <property type="match status" value="1"/>
</dbReference>
<dbReference type="InterPro" id="IPR038050">
    <property type="entry name" value="Neuro_actylchol_rec"/>
</dbReference>